<dbReference type="InterPro" id="IPR035979">
    <property type="entry name" value="RBD_domain_sf"/>
</dbReference>
<keyword evidence="4 8" id="KW-0697">Rotamase</keyword>
<feature type="domain" description="RRM" evidence="11">
    <location>
        <begin position="240"/>
        <end position="318"/>
    </location>
</feature>
<dbReference type="AlphaFoldDB" id="A0AAE0BRV4"/>
<keyword evidence="6 8" id="KW-0539">Nucleus</keyword>
<dbReference type="CDD" id="cd01921">
    <property type="entry name" value="cyclophilin_RRM"/>
    <property type="match status" value="1"/>
</dbReference>
<dbReference type="SMART" id="SM00360">
    <property type="entry name" value="RRM"/>
    <property type="match status" value="1"/>
</dbReference>
<evidence type="ECO:0000313" key="13">
    <source>
        <dbReference type="Proteomes" id="UP001190700"/>
    </source>
</evidence>
<dbReference type="InterPro" id="IPR000504">
    <property type="entry name" value="RRM_dom"/>
</dbReference>
<dbReference type="Gene3D" id="2.40.100.10">
    <property type="entry name" value="Cyclophilin-like"/>
    <property type="match status" value="1"/>
</dbReference>
<feature type="region of interest" description="Disordered" evidence="9">
    <location>
        <begin position="183"/>
        <end position="206"/>
    </location>
</feature>
<dbReference type="EMBL" id="LGRX02033350">
    <property type="protein sequence ID" value="KAK3241633.1"/>
    <property type="molecule type" value="Genomic_DNA"/>
</dbReference>
<keyword evidence="12" id="KW-0560">Oxidoreductase</keyword>
<name>A0AAE0BRV4_9CHLO</name>
<dbReference type="InterPro" id="IPR012677">
    <property type="entry name" value="Nucleotide-bd_a/b_plait_sf"/>
</dbReference>
<reference evidence="12 13" key="1">
    <citation type="journal article" date="2015" name="Genome Biol. Evol.">
        <title>Comparative Genomics of a Bacterivorous Green Alga Reveals Evolutionary Causalities and Consequences of Phago-Mixotrophic Mode of Nutrition.</title>
        <authorList>
            <person name="Burns J.A."/>
            <person name="Paasch A."/>
            <person name="Narechania A."/>
            <person name="Kim E."/>
        </authorList>
    </citation>
    <scope>NUCLEOTIDE SEQUENCE [LARGE SCALE GENOMIC DNA]</scope>
    <source>
        <strain evidence="12 13">PLY_AMNH</strain>
    </source>
</reference>
<protein>
    <recommendedName>
        <fullName evidence="8">Peptidyl-prolyl cis-trans isomerase</fullName>
        <shortName evidence="8">PPIase</shortName>
        <ecNumber evidence="8">5.2.1.8</ecNumber>
    </recommendedName>
</protein>
<dbReference type="EC" id="5.2.1.8" evidence="8"/>
<evidence type="ECO:0000256" key="7">
    <source>
        <dbReference type="PROSITE-ProRule" id="PRU00176"/>
    </source>
</evidence>
<gene>
    <name evidence="12" type="ORF">CYMTET_48616</name>
</gene>
<dbReference type="Proteomes" id="UP001190700">
    <property type="component" value="Unassembled WGS sequence"/>
</dbReference>
<accession>A0AAE0BRV4</accession>
<feature type="non-terminal residue" evidence="12">
    <location>
        <position position="341"/>
    </location>
</feature>
<dbReference type="SUPFAM" id="SSF54928">
    <property type="entry name" value="RNA-binding domain, RBD"/>
    <property type="match status" value="1"/>
</dbReference>
<dbReference type="FunFam" id="2.40.100.10:FF:000015">
    <property type="entry name" value="Peptidyl-prolyl cis-trans isomerase"/>
    <property type="match status" value="1"/>
</dbReference>
<dbReference type="SUPFAM" id="SSF50891">
    <property type="entry name" value="Cyclophilin-like"/>
    <property type="match status" value="1"/>
</dbReference>
<evidence type="ECO:0000256" key="4">
    <source>
        <dbReference type="ARBA" id="ARBA00023110"/>
    </source>
</evidence>
<evidence type="ECO:0000313" key="12">
    <source>
        <dbReference type="EMBL" id="KAK3241633.1"/>
    </source>
</evidence>
<evidence type="ECO:0000259" key="10">
    <source>
        <dbReference type="PROSITE" id="PS50072"/>
    </source>
</evidence>
<keyword evidence="12" id="KW-0503">Monooxygenase</keyword>
<dbReference type="CDD" id="cd12235">
    <property type="entry name" value="RRM_PPIL4"/>
    <property type="match status" value="1"/>
</dbReference>
<keyword evidence="3 7" id="KW-0694">RNA-binding</keyword>
<dbReference type="Pfam" id="PF00160">
    <property type="entry name" value="Pro_isomerase"/>
    <property type="match status" value="1"/>
</dbReference>
<comment type="similarity">
    <text evidence="8">Belongs to the cyclophilin-type PPIase family. PPIL4 subfamily.</text>
</comment>
<dbReference type="InterPro" id="IPR035542">
    <property type="entry name" value="CRIP"/>
</dbReference>
<proteinExistence type="inferred from homology"/>
<evidence type="ECO:0000256" key="8">
    <source>
        <dbReference type="RuleBase" id="RU365081"/>
    </source>
</evidence>
<dbReference type="GO" id="GO:0005634">
    <property type="term" value="C:nucleus"/>
    <property type="evidence" value="ECO:0007669"/>
    <property type="project" value="UniProtKB-SubCell"/>
</dbReference>
<dbReference type="GO" id="GO:0003723">
    <property type="term" value="F:RNA binding"/>
    <property type="evidence" value="ECO:0007669"/>
    <property type="project" value="UniProtKB-UniRule"/>
</dbReference>
<comment type="function">
    <text evidence="8">PPIases accelerate the folding of proteins. It catalyzes the cis-trans isomerization of proline imidic peptide bonds in oligopeptides.</text>
</comment>
<dbReference type="GO" id="GO:0004497">
    <property type="term" value="F:monooxygenase activity"/>
    <property type="evidence" value="ECO:0007669"/>
    <property type="project" value="UniProtKB-KW"/>
</dbReference>
<organism evidence="12 13">
    <name type="scientific">Cymbomonas tetramitiformis</name>
    <dbReference type="NCBI Taxonomy" id="36881"/>
    <lineage>
        <taxon>Eukaryota</taxon>
        <taxon>Viridiplantae</taxon>
        <taxon>Chlorophyta</taxon>
        <taxon>Pyramimonadophyceae</taxon>
        <taxon>Pyramimonadales</taxon>
        <taxon>Pyramimonadaceae</taxon>
        <taxon>Cymbomonas</taxon>
    </lineage>
</organism>
<evidence type="ECO:0000256" key="9">
    <source>
        <dbReference type="SAM" id="MobiDB-lite"/>
    </source>
</evidence>
<dbReference type="GO" id="GO:0003755">
    <property type="term" value="F:peptidyl-prolyl cis-trans isomerase activity"/>
    <property type="evidence" value="ECO:0007669"/>
    <property type="project" value="UniProtKB-UniRule"/>
</dbReference>
<evidence type="ECO:0000256" key="1">
    <source>
        <dbReference type="ARBA" id="ARBA00000971"/>
    </source>
</evidence>
<keyword evidence="5 8" id="KW-0413">Isomerase</keyword>
<dbReference type="InterPro" id="IPR035538">
    <property type="entry name" value="Cyclophilin_PPIL4"/>
</dbReference>
<dbReference type="PANTHER" id="PTHR45843">
    <property type="entry name" value="PEPTIDYL-PROLYL CIS-TRANS ISOMERASE-LIKE 4"/>
    <property type="match status" value="1"/>
</dbReference>
<keyword evidence="13" id="KW-1185">Reference proteome</keyword>
<evidence type="ECO:0000259" key="11">
    <source>
        <dbReference type="PROSITE" id="PS50102"/>
    </source>
</evidence>
<evidence type="ECO:0000256" key="2">
    <source>
        <dbReference type="ARBA" id="ARBA00004123"/>
    </source>
</evidence>
<comment type="catalytic activity">
    <reaction evidence="1 8">
        <text>[protein]-peptidylproline (omega=180) = [protein]-peptidylproline (omega=0)</text>
        <dbReference type="Rhea" id="RHEA:16237"/>
        <dbReference type="Rhea" id="RHEA-COMP:10747"/>
        <dbReference type="Rhea" id="RHEA-COMP:10748"/>
        <dbReference type="ChEBI" id="CHEBI:83833"/>
        <dbReference type="ChEBI" id="CHEBI:83834"/>
        <dbReference type="EC" id="5.2.1.8"/>
    </reaction>
</comment>
<sequence length="341" mass="38284">MAVLIETSKGDIVIDLFVEECPVACKNFLSLCKTKYYNNCLFHNVQPNFLVQTGDPTGTGKGGDSIYKTLYGDQARCFDDEIKPTLKHKNVGVVGMASAGPNLNASQFYITTAKDLQSLDEKHTIFGQLAEGEDALMRINEAYCDEEGRPFQNIRIKHTVILDDPMDEPAGLGDLIPDLSPVFERDPEDTRLEDDWVPSEDNRPAEEVEKSLREAEAKSRAIMLEMIGDLPDADVKPPEEVLFVCRLNPVTSDEDLEIIFGRFGKITDCEVIRDFKTGESLQYAFIGFETKEQSEAAYLKMDNVLIDDRRIHVDFSQSVSKMWNRYKRVGAKDDASAAMSL</sequence>
<dbReference type="InterPro" id="IPR002130">
    <property type="entry name" value="Cyclophilin-type_PPIase_dom"/>
</dbReference>
<dbReference type="PROSITE" id="PS50102">
    <property type="entry name" value="RRM"/>
    <property type="match status" value="1"/>
</dbReference>
<dbReference type="PRINTS" id="PR00153">
    <property type="entry name" value="CSAPPISMRASE"/>
</dbReference>
<comment type="caution">
    <text evidence="12">The sequence shown here is derived from an EMBL/GenBank/DDBJ whole genome shotgun (WGS) entry which is preliminary data.</text>
</comment>
<evidence type="ECO:0000256" key="6">
    <source>
        <dbReference type="ARBA" id="ARBA00023242"/>
    </source>
</evidence>
<dbReference type="PROSITE" id="PS50072">
    <property type="entry name" value="CSA_PPIASE_2"/>
    <property type="match status" value="1"/>
</dbReference>
<dbReference type="PANTHER" id="PTHR45843:SF1">
    <property type="entry name" value="PEPTIDYL-PROLYL CIS-TRANS ISOMERASE-LIKE 4"/>
    <property type="match status" value="1"/>
</dbReference>
<comment type="subcellular location">
    <subcellularLocation>
        <location evidence="2 8">Nucleus</location>
    </subcellularLocation>
</comment>
<evidence type="ECO:0000256" key="3">
    <source>
        <dbReference type="ARBA" id="ARBA00022884"/>
    </source>
</evidence>
<feature type="domain" description="PPIase cyclophilin-type" evidence="10">
    <location>
        <begin position="10"/>
        <end position="161"/>
    </location>
</feature>
<evidence type="ECO:0000256" key="5">
    <source>
        <dbReference type="ARBA" id="ARBA00023235"/>
    </source>
</evidence>
<dbReference type="InterPro" id="IPR029000">
    <property type="entry name" value="Cyclophilin-like_dom_sf"/>
</dbReference>
<dbReference type="Gene3D" id="3.30.70.330">
    <property type="match status" value="1"/>
</dbReference>
<dbReference type="Pfam" id="PF00076">
    <property type="entry name" value="RRM_1"/>
    <property type="match status" value="1"/>
</dbReference>